<dbReference type="Pfam" id="PF13240">
    <property type="entry name" value="Zn_Ribbon_1"/>
    <property type="match status" value="1"/>
</dbReference>
<keyword evidence="1" id="KW-0472">Membrane</keyword>
<dbReference type="EC" id="3.4.-.-" evidence="3"/>
<sequence>MAEVIYCPHCGAQVAPTQRFCTHCGLDVRGPLASPTASAAKTVPVTHQNMFDSATTQLNGWTGQRRKVPIKLGSMFSEVFKRHTEADAETLFIVGTGHTTPTLQQVSDSPVKPWLFSRVFVIFTMTIAILAGSFFLFNGEKMYISLIFMSALAVPFSLLMLFFETNTFRNISIFKVTKIFMVGGVAAVLATMVLYQFVNVQNLTVVTAIIVAMVEETGKLIIIAYYVRRLNARFILNGLLIGAAVGAGFAAFETAGYAQDLGLSVLLIRSLGSLGTHTLWGAINGAALVLAKGDRSLTGLVFRDGRFLRFFGLTVALHAIWDMPVPFDLILQLGLIVVAWITVLVLINAGLREVRTLQAQT</sequence>
<dbReference type="PANTHER" id="PTHR36844">
    <property type="entry name" value="PROTEASE PRSW"/>
    <property type="match status" value="1"/>
</dbReference>
<feature type="transmembrane region" description="Helical" evidence="1">
    <location>
        <begin position="307"/>
        <end position="323"/>
    </location>
</feature>
<dbReference type="GO" id="GO:0008233">
    <property type="term" value="F:peptidase activity"/>
    <property type="evidence" value="ECO:0007669"/>
    <property type="project" value="UniProtKB-KW"/>
</dbReference>
<evidence type="ECO:0000259" key="2">
    <source>
        <dbReference type="Pfam" id="PF13240"/>
    </source>
</evidence>
<dbReference type="RefSeq" id="WP_137628750.1">
    <property type="nucleotide sequence ID" value="NZ_BJDJ01000012.1"/>
</dbReference>
<protein>
    <submittedName>
        <fullName evidence="3">PrsW family glutamic-type intramembrane protease</fullName>
        <ecNumber evidence="3">3.4.-.-</ecNumber>
    </submittedName>
</protein>
<organism evidence="3 4">
    <name type="scientific">Lactiplantibacillus daowaiensis</name>
    <dbReference type="NCBI Taxonomy" id="2559918"/>
    <lineage>
        <taxon>Bacteria</taxon>
        <taxon>Bacillati</taxon>
        <taxon>Bacillota</taxon>
        <taxon>Bacilli</taxon>
        <taxon>Lactobacillales</taxon>
        <taxon>Lactobacillaceae</taxon>
        <taxon>Lactiplantibacillus</taxon>
    </lineage>
</organism>
<reference evidence="4" key="1">
    <citation type="journal article" date="2019" name="Int. J. Syst. Evol. Microbiol.">
        <title>The Global Catalogue of Microorganisms (GCM) 10K type strain sequencing project: providing services to taxonomists for standard genome sequencing and annotation.</title>
        <authorList>
            <consortium name="The Broad Institute Genomics Platform"/>
            <consortium name="The Broad Institute Genome Sequencing Center for Infectious Disease"/>
            <person name="Wu L."/>
            <person name="Ma J."/>
        </authorList>
    </citation>
    <scope>NUCLEOTIDE SEQUENCE [LARGE SCALE GENOMIC DNA]</scope>
    <source>
        <strain evidence="4">CCM 8933</strain>
    </source>
</reference>
<feature type="transmembrane region" description="Helical" evidence="1">
    <location>
        <begin position="203"/>
        <end position="227"/>
    </location>
</feature>
<feature type="transmembrane region" description="Helical" evidence="1">
    <location>
        <begin position="176"/>
        <end position="197"/>
    </location>
</feature>
<name>A0ABW1S0U9_9LACO</name>
<feature type="transmembrane region" description="Helical" evidence="1">
    <location>
        <begin position="143"/>
        <end position="164"/>
    </location>
</feature>
<dbReference type="GO" id="GO:0006508">
    <property type="term" value="P:proteolysis"/>
    <property type="evidence" value="ECO:0007669"/>
    <property type="project" value="UniProtKB-KW"/>
</dbReference>
<dbReference type="Pfam" id="PF13367">
    <property type="entry name" value="PrsW-protease"/>
    <property type="match status" value="1"/>
</dbReference>
<accession>A0ABW1S0U9</accession>
<feature type="transmembrane region" description="Helical" evidence="1">
    <location>
        <begin position="329"/>
        <end position="351"/>
    </location>
</feature>
<keyword evidence="1" id="KW-1133">Transmembrane helix</keyword>
<feature type="transmembrane region" description="Helical" evidence="1">
    <location>
        <begin position="272"/>
        <end position="291"/>
    </location>
</feature>
<dbReference type="Proteomes" id="UP001596282">
    <property type="component" value="Unassembled WGS sequence"/>
</dbReference>
<evidence type="ECO:0000313" key="4">
    <source>
        <dbReference type="Proteomes" id="UP001596282"/>
    </source>
</evidence>
<dbReference type="InterPro" id="IPR026898">
    <property type="entry name" value="PrsW"/>
</dbReference>
<keyword evidence="1" id="KW-0812">Transmembrane</keyword>
<evidence type="ECO:0000313" key="3">
    <source>
        <dbReference type="EMBL" id="MFC6181443.1"/>
    </source>
</evidence>
<keyword evidence="3" id="KW-0378">Hydrolase</keyword>
<feature type="transmembrane region" description="Helical" evidence="1">
    <location>
        <begin position="234"/>
        <end position="252"/>
    </location>
</feature>
<feature type="transmembrane region" description="Helical" evidence="1">
    <location>
        <begin position="115"/>
        <end position="137"/>
    </location>
</feature>
<keyword evidence="3" id="KW-0645">Protease</keyword>
<keyword evidence="4" id="KW-1185">Reference proteome</keyword>
<dbReference type="InterPro" id="IPR026870">
    <property type="entry name" value="Zinc_ribbon_dom"/>
</dbReference>
<dbReference type="EMBL" id="JBHSSC010000038">
    <property type="protein sequence ID" value="MFC6181443.1"/>
    <property type="molecule type" value="Genomic_DNA"/>
</dbReference>
<gene>
    <name evidence="3" type="ORF">ACFP5Y_09435</name>
</gene>
<dbReference type="PANTHER" id="PTHR36844:SF1">
    <property type="entry name" value="PROTEASE PRSW"/>
    <property type="match status" value="1"/>
</dbReference>
<comment type="caution">
    <text evidence="3">The sequence shown here is derived from an EMBL/GenBank/DDBJ whole genome shotgun (WGS) entry which is preliminary data.</text>
</comment>
<proteinExistence type="predicted"/>
<feature type="domain" description="Zinc-ribbon" evidence="2">
    <location>
        <begin position="6"/>
        <end position="25"/>
    </location>
</feature>
<evidence type="ECO:0000256" key="1">
    <source>
        <dbReference type="SAM" id="Phobius"/>
    </source>
</evidence>